<sequence>MVPLRSILQNRIGMVSTSPQNHPDSVSAVEGTREKVVELIAKRQLGPGDRLPSERELADTFKVSRTTLREALGMLARSGYVVRRPGRGGGTFVNQPKVERDLSFLTGLPGHLRRQGHESSAQVLSARLMGADSWTAGELQIPEDALVYEIVRLRLADGEPISLERNRFPTERFPGLLEKPMGGSIYDILRNDYDVPPKRAQERIEPTAASATEAAMLGVREGEPLLAVERVTYDANGIPIEVGRDLFRGDRTRVVVWVESPEDSIVEVEKRAESLSASW</sequence>
<dbReference type="OrthoDB" id="7363114at2"/>
<evidence type="ECO:0000259" key="4">
    <source>
        <dbReference type="PROSITE" id="PS50949"/>
    </source>
</evidence>
<protein>
    <recommendedName>
        <fullName evidence="4">HTH gntR-type domain-containing protein</fullName>
    </recommendedName>
</protein>
<dbReference type="GO" id="GO:0003677">
    <property type="term" value="F:DNA binding"/>
    <property type="evidence" value="ECO:0007669"/>
    <property type="project" value="UniProtKB-KW"/>
</dbReference>
<gene>
    <name evidence="5" type="ORF">BTO20_03510</name>
</gene>
<dbReference type="EMBL" id="CP020809">
    <property type="protein sequence ID" value="ART67778.1"/>
    <property type="molecule type" value="Genomic_DNA"/>
</dbReference>
<dbReference type="PANTHER" id="PTHR44846">
    <property type="entry name" value="MANNOSYL-D-GLYCERATE TRANSPORT/METABOLISM SYSTEM REPRESSOR MNGR-RELATED"/>
    <property type="match status" value="1"/>
</dbReference>
<evidence type="ECO:0000256" key="1">
    <source>
        <dbReference type="ARBA" id="ARBA00023015"/>
    </source>
</evidence>
<dbReference type="CDD" id="cd07377">
    <property type="entry name" value="WHTH_GntR"/>
    <property type="match status" value="1"/>
</dbReference>
<accession>A0A1Y0BY05</accession>
<evidence type="ECO:0000256" key="2">
    <source>
        <dbReference type="ARBA" id="ARBA00023125"/>
    </source>
</evidence>
<dbReference type="InterPro" id="IPR000524">
    <property type="entry name" value="Tscrpt_reg_HTH_GntR"/>
</dbReference>
<evidence type="ECO:0000313" key="5">
    <source>
        <dbReference type="EMBL" id="ART67778.1"/>
    </source>
</evidence>
<dbReference type="KEGG" id="mdx:BTO20_03510"/>
<dbReference type="PROSITE" id="PS50949">
    <property type="entry name" value="HTH_GNTR"/>
    <property type="match status" value="1"/>
</dbReference>
<feature type="domain" description="HTH gntR-type" evidence="4">
    <location>
        <begin position="26"/>
        <end position="96"/>
    </location>
</feature>
<dbReference type="PRINTS" id="PR00035">
    <property type="entry name" value="HTHGNTR"/>
</dbReference>
<dbReference type="Proteomes" id="UP000195331">
    <property type="component" value="Chromosome"/>
</dbReference>
<dbReference type="GO" id="GO:0045892">
    <property type="term" value="P:negative regulation of DNA-templated transcription"/>
    <property type="evidence" value="ECO:0007669"/>
    <property type="project" value="TreeGrafter"/>
</dbReference>
<evidence type="ECO:0000313" key="6">
    <source>
        <dbReference type="Proteomes" id="UP000195331"/>
    </source>
</evidence>
<dbReference type="InterPro" id="IPR011663">
    <property type="entry name" value="UTRA"/>
</dbReference>
<dbReference type="Pfam" id="PF00392">
    <property type="entry name" value="GntR"/>
    <property type="match status" value="1"/>
</dbReference>
<dbReference type="Pfam" id="PF07702">
    <property type="entry name" value="UTRA"/>
    <property type="match status" value="1"/>
</dbReference>
<dbReference type="InterPro" id="IPR036390">
    <property type="entry name" value="WH_DNA-bd_sf"/>
</dbReference>
<dbReference type="InterPro" id="IPR028978">
    <property type="entry name" value="Chorismate_lyase_/UTRA_dom_sf"/>
</dbReference>
<organism evidence="5 6">
    <name type="scientific">Mycobacterium dioxanotrophicus</name>
    <dbReference type="NCBI Taxonomy" id="482462"/>
    <lineage>
        <taxon>Bacteria</taxon>
        <taxon>Bacillati</taxon>
        <taxon>Actinomycetota</taxon>
        <taxon>Actinomycetes</taxon>
        <taxon>Mycobacteriales</taxon>
        <taxon>Mycobacteriaceae</taxon>
        <taxon>Mycobacterium</taxon>
    </lineage>
</organism>
<dbReference type="Gene3D" id="1.10.10.10">
    <property type="entry name" value="Winged helix-like DNA-binding domain superfamily/Winged helix DNA-binding domain"/>
    <property type="match status" value="1"/>
</dbReference>
<keyword evidence="1" id="KW-0805">Transcription regulation</keyword>
<dbReference type="InterPro" id="IPR036388">
    <property type="entry name" value="WH-like_DNA-bd_sf"/>
</dbReference>
<proteinExistence type="predicted"/>
<dbReference type="InterPro" id="IPR050679">
    <property type="entry name" value="Bact_HTH_transcr_reg"/>
</dbReference>
<keyword evidence="2" id="KW-0238">DNA-binding</keyword>
<dbReference type="SMART" id="SM00866">
    <property type="entry name" value="UTRA"/>
    <property type="match status" value="1"/>
</dbReference>
<name>A0A1Y0BY05_9MYCO</name>
<reference evidence="5 6" key="1">
    <citation type="submission" date="2017-04" db="EMBL/GenBank/DDBJ databases">
        <title>Whole Genome Sequence of 1,4-Dioxane Degrading Bacterium Mycobacterium dioxanotrophicus PH-06.</title>
        <authorList>
            <person name="He Y."/>
        </authorList>
    </citation>
    <scope>NUCLEOTIDE SEQUENCE [LARGE SCALE GENOMIC DNA]</scope>
    <source>
        <strain evidence="5 6">PH-06</strain>
    </source>
</reference>
<dbReference type="GO" id="GO:0003700">
    <property type="term" value="F:DNA-binding transcription factor activity"/>
    <property type="evidence" value="ECO:0007669"/>
    <property type="project" value="InterPro"/>
</dbReference>
<dbReference type="SUPFAM" id="SSF64288">
    <property type="entry name" value="Chorismate lyase-like"/>
    <property type="match status" value="1"/>
</dbReference>
<dbReference type="SMART" id="SM00345">
    <property type="entry name" value="HTH_GNTR"/>
    <property type="match status" value="1"/>
</dbReference>
<dbReference type="Gene3D" id="3.40.1410.10">
    <property type="entry name" value="Chorismate lyase-like"/>
    <property type="match status" value="1"/>
</dbReference>
<dbReference type="PANTHER" id="PTHR44846:SF1">
    <property type="entry name" value="MANNOSYL-D-GLYCERATE TRANSPORT_METABOLISM SYSTEM REPRESSOR MNGR-RELATED"/>
    <property type="match status" value="1"/>
</dbReference>
<evidence type="ECO:0000256" key="3">
    <source>
        <dbReference type="ARBA" id="ARBA00023163"/>
    </source>
</evidence>
<keyword evidence="3" id="KW-0804">Transcription</keyword>
<keyword evidence="6" id="KW-1185">Reference proteome</keyword>
<dbReference type="AlphaFoldDB" id="A0A1Y0BY05"/>
<dbReference type="SUPFAM" id="SSF46785">
    <property type="entry name" value="Winged helix' DNA-binding domain"/>
    <property type="match status" value="1"/>
</dbReference>